<keyword evidence="1" id="KW-0175">Coiled coil</keyword>
<dbReference type="Proteomes" id="UP001311799">
    <property type="component" value="Unassembled WGS sequence"/>
</dbReference>
<dbReference type="InterPro" id="IPR039766">
    <property type="entry name" value="Vps53"/>
</dbReference>
<dbReference type="GO" id="GO:0000938">
    <property type="term" value="C:GARP complex"/>
    <property type="evidence" value="ECO:0007669"/>
    <property type="project" value="InterPro"/>
</dbReference>
<protein>
    <recommendedName>
        <fullName evidence="2">Vps53 N-terminal domain-containing protein</fullName>
    </recommendedName>
</protein>
<sequence length="1025" mass="118884">MQPHKNEDECMLNERMEEARKMDTDEVYQVFGENELEKDHFCLEYVNSKFPDEHSLSNIENIIKELQLEEKNIDKEIEFDLKELCSSNTIGNFVNYLVEIENSLIPNIKLIDKHGKSSLNNIEYMLNNLQRLDEHQNNLIGAKKLLEDVYVYILVLGEMKKYVKIRDYSELILLLVLEHYQQNKLTDSIDDVNLSKVIRFELSNVGLGENKVFELIKNTIDEYEALKKTFKEQIMDDFMSLIDPCVLFLNIIGDEKNEELIKTNTVITPPQYLEAPEKYITQMRSCCYCVDLVGGFEFRNEIINKFSERLLEPYNKLFGTIHHNNMNRRNKVVINGDKAEISNTFGLELLERRFSWYKRFMKEYEQQFGEIFLTTWEIMTVLTEKYFIYTRKHIMEVLGDNGNNIDYSFIIKYSLLCHQFECYVISKFLQVYDHNMLMCELEEYKSDGSFVNNSKIYNLKNHVIRNYYESNEVEIRKTIFNDKNNCGLFLFQSPFLASFENKDSEMEFSKSVYPNIRNLLTECFIPYLTSYFDAKKELLRKRMKELTANDNMMENSQIKKEIYMLSSNETIPLIWNSCMELFKLINTLFIEIKHLLSYDDVYFQFNSFIMQVCSFYLNIITQACNIQINGITEKCVQLKNMSSGINSLENFVETVVSTVSNQTSKVVAAATTGIGIGIGGEAGIGEASIITGETGNSNSAPQSNKYIGNGSSMIISNIFGSGGGSILKYDPKKIGATLGSIDYMEWMYDRLDKMVMKERNKIIIEKEGSNESCEFRKEINLNGNEDNMNDESHNYITNHNIMFNNNMWVIRRVILKSIIKDIMRSVAPIMADWYNKKMQKYNDTLLNNCKGGRTKNFSVVNAISDSNLTGISSLTDNLYDILLGTKNNKENCYFRYIKYIADIYKYKVINQTMAQVLTDNLGHIKNFFKGQKVDDAVINILSQEINKLSLLFLELPSYYPNIYIPKAYVSTINKLTNKSLKYINFKDIYAFNGDNISTTSSTVFNEYKIIHGKKNCNGGQTGGNK</sequence>
<name>A0AAV9XYI6_9CRYT</name>
<evidence type="ECO:0000256" key="1">
    <source>
        <dbReference type="SAM" id="Coils"/>
    </source>
</evidence>
<dbReference type="PANTHER" id="PTHR12820">
    <property type="entry name" value="VACUOLAR SORTING PROTEIN 53"/>
    <property type="match status" value="1"/>
</dbReference>
<dbReference type="Pfam" id="PF04100">
    <property type="entry name" value="Vps53_N"/>
    <property type="match status" value="1"/>
</dbReference>
<feature type="domain" description="Vps53 N-terminal" evidence="2">
    <location>
        <begin position="279"/>
        <end position="547"/>
    </location>
</feature>
<feature type="coiled-coil region" evidence="1">
    <location>
        <begin position="56"/>
        <end position="83"/>
    </location>
</feature>
<evidence type="ECO:0000313" key="3">
    <source>
        <dbReference type="EMBL" id="KAK6589793.1"/>
    </source>
</evidence>
<reference evidence="3 4" key="1">
    <citation type="submission" date="2023-10" db="EMBL/GenBank/DDBJ databases">
        <title>Comparative genomics analysis reveals potential genetic determinants of host preference in Cryptosporidium xiaoi.</title>
        <authorList>
            <person name="Xiao L."/>
            <person name="Li J."/>
        </authorList>
    </citation>
    <scope>NUCLEOTIDE SEQUENCE [LARGE SCALE GENOMIC DNA]</scope>
    <source>
        <strain evidence="3 4">52996</strain>
    </source>
</reference>
<evidence type="ECO:0000259" key="2">
    <source>
        <dbReference type="Pfam" id="PF04100"/>
    </source>
</evidence>
<dbReference type="InterPro" id="IPR007234">
    <property type="entry name" value="Vps53_N"/>
</dbReference>
<dbReference type="GO" id="GO:0005829">
    <property type="term" value="C:cytosol"/>
    <property type="evidence" value="ECO:0007669"/>
    <property type="project" value="GOC"/>
</dbReference>
<dbReference type="EMBL" id="JAWDEY010000010">
    <property type="protein sequence ID" value="KAK6589793.1"/>
    <property type="molecule type" value="Genomic_DNA"/>
</dbReference>
<comment type="caution">
    <text evidence="3">The sequence shown here is derived from an EMBL/GenBank/DDBJ whole genome shotgun (WGS) entry which is preliminary data.</text>
</comment>
<proteinExistence type="predicted"/>
<dbReference type="PANTHER" id="PTHR12820:SF0">
    <property type="entry name" value="VACUOLAR PROTEIN SORTING-ASSOCIATED PROTEIN 53 HOMOLOG"/>
    <property type="match status" value="1"/>
</dbReference>
<organism evidence="3 4">
    <name type="scientific">Cryptosporidium xiaoi</name>
    <dbReference type="NCBI Taxonomy" id="659607"/>
    <lineage>
        <taxon>Eukaryota</taxon>
        <taxon>Sar</taxon>
        <taxon>Alveolata</taxon>
        <taxon>Apicomplexa</taxon>
        <taxon>Conoidasida</taxon>
        <taxon>Coccidia</taxon>
        <taxon>Eucoccidiorida</taxon>
        <taxon>Eimeriorina</taxon>
        <taxon>Cryptosporidiidae</taxon>
        <taxon>Cryptosporidium</taxon>
    </lineage>
</organism>
<accession>A0AAV9XYI6</accession>
<dbReference type="GO" id="GO:0042147">
    <property type="term" value="P:retrograde transport, endosome to Golgi"/>
    <property type="evidence" value="ECO:0007669"/>
    <property type="project" value="InterPro"/>
</dbReference>
<dbReference type="AlphaFoldDB" id="A0AAV9XYI6"/>
<keyword evidence="4" id="KW-1185">Reference proteome</keyword>
<evidence type="ECO:0000313" key="4">
    <source>
        <dbReference type="Proteomes" id="UP001311799"/>
    </source>
</evidence>
<gene>
    <name evidence="3" type="ORF">RS030_192931</name>
</gene>